<name>A0A3M6R5Q6_9BURK</name>
<feature type="domain" description="Helix-turn-helix" evidence="1">
    <location>
        <begin position="312"/>
        <end position="359"/>
    </location>
</feature>
<sequence length="360" mass="39651">MERIWNLVRNQLIEVIEWTDDSRDTLSFRWPDEDKEIKNGAQLIVRESQMVQFVAAGQFADLFGPGKHTLTTENIPILSTILGWKYGFQSPFKCDVYYLNTRLFTGNKWGTSNPVMMRDQDFGVVRLRAFGTYDFRIVDAPRFLKEVAGTDQNFRLDEFNDTMRSRIVSVFTEALAKAHVPVLDIAQRYTELGDALLPIINPAIRDKYGLEVSSFILENVSVPPEVEQAIDKRSSMSVIGNLNDYVKYQMGQAMGQGGEAGAAATMPAQMAMGFGMAQEMMKSMQQPQQAPAAGMAAAGTAQGVAGAGALDVLTPEQAAQALGVSVEDVMASIEAGDLKARKIGSAWRIARSALEEFLRG</sequence>
<dbReference type="NCBIfam" id="TIGR01764">
    <property type="entry name" value="excise"/>
    <property type="match status" value="1"/>
</dbReference>
<dbReference type="InterPro" id="IPR010093">
    <property type="entry name" value="SinI_DNA-bd"/>
</dbReference>
<dbReference type="PANTHER" id="PTHR37826">
    <property type="entry name" value="FLOTILLIN BAND_7_5 DOMAIN PROTEIN"/>
    <property type="match status" value="1"/>
</dbReference>
<protein>
    <submittedName>
        <fullName evidence="3">Helix-turn-helix domain-containing protein</fullName>
    </submittedName>
</protein>
<dbReference type="Proteomes" id="UP000275180">
    <property type="component" value="Unassembled WGS sequence"/>
</dbReference>
<reference evidence="3 4" key="1">
    <citation type="submission" date="2018-10" db="EMBL/GenBank/DDBJ databases">
        <title>Comamonadaceae CDC group NO-1 genome sequencing and assembly.</title>
        <authorList>
            <person name="Bernier A.-M."/>
            <person name="Bernard K."/>
        </authorList>
    </citation>
    <scope>NUCLEOTIDE SEQUENCE [LARGE SCALE GENOMIC DNA]</scope>
    <source>
        <strain evidence="3 4">NML180582</strain>
    </source>
</reference>
<dbReference type="PANTHER" id="PTHR37826:SF2">
    <property type="entry name" value="ZINC-RIBBON DOMAIN-CONTAINING PROTEIN"/>
    <property type="match status" value="1"/>
</dbReference>
<evidence type="ECO:0000313" key="4">
    <source>
        <dbReference type="Proteomes" id="UP000275180"/>
    </source>
</evidence>
<proteinExistence type="predicted"/>
<gene>
    <name evidence="3" type="ORF">EBQ34_11755</name>
</gene>
<evidence type="ECO:0000259" key="1">
    <source>
        <dbReference type="Pfam" id="PF12728"/>
    </source>
</evidence>
<evidence type="ECO:0000313" key="3">
    <source>
        <dbReference type="EMBL" id="RMX10637.1"/>
    </source>
</evidence>
<dbReference type="CDD" id="cd03408">
    <property type="entry name" value="SPFH_like_u1"/>
    <property type="match status" value="1"/>
</dbReference>
<dbReference type="SUPFAM" id="SSF117892">
    <property type="entry name" value="Band 7/SPFH domain"/>
    <property type="match status" value="1"/>
</dbReference>
<dbReference type="GO" id="GO:0003677">
    <property type="term" value="F:DNA binding"/>
    <property type="evidence" value="ECO:0007669"/>
    <property type="project" value="InterPro"/>
</dbReference>
<dbReference type="Pfam" id="PF12728">
    <property type="entry name" value="HTH_17"/>
    <property type="match status" value="1"/>
</dbReference>
<dbReference type="EMBL" id="RDQJ01000021">
    <property type="protein sequence ID" value="RMX10637.1"/>
    <property type="molecule type" value="Genomic_DNA"/>
</dbReference>
<dbReference type="RefSeq" id="WP_122245592.1">
    <property type="nucleotide sequence ID" value="NZ_RDQJ01000021.1"/>
</dbReference>
<feature type="domain" description="SPFH" evidence="2">
    <location>
        <begin position="28"/>
        <end position="237"/>
    </location>
</feature>
<organism evidence="3 4">
    <name type="scientific">Vandammella animalimorsus</name>
    <dbReference type="NCBI Taxonomy" id="2029117"/>
    <lineage>
        <taxon>Bacteria</taxon>
        <taxon>Pseudomonadati</taxon>
        <taxon>Pseudomonadota</taxon>
        <taxon>Betaproteobacteria</taxon>
        <taxon>Burkholderiales</taxon>
        <taxon>Comamonadaceae</taxon>
        <taxon>Vandammella</taxon>
    </lineage>
</organism>
<dbReference type="Gene3D" id="3.30.479.30">
    <property type="entry name" value="Band 7 domain"/>
    <property type="match status" value="1"/>
</dbReference>
<accession>A0A3M6R5Q6</accession>
<dbReference type="InterPro" id="IPR033880">
    <property type="entry name" value="SPFH_YdjI"/>
</dbReference>
<comment type="caution">
    <text evidence="3">The sequence shown here is derived from an EMBL/GenBank/DDBJ whole genome shotgun (WGS) entry which is preliminary data.</text>
</comment>
<dbReference type="InterPro" id="IPR036013">
    <property type="entry name" value="Band_7/SPFH_dom_sf"/>
</dbReference>
<dbReference type="AlphaFoldDB" id="A0A3M6R5Q6"/>
<evidence type="ECO:0000259" key="2">
    <source>
        <dbReference type="Pfam" id="PF13421"/>
    </source>
</evidence>
<dbReference type="OrthoDB" id="9764015at2"/>
<dbReference type="InterPro" id="IPR041657">
    <property type="entry name" value="HTH_17"/>
</dbReference>
<dbReference type="Pfam" id="PF13421">
    <property type="entry name" value="Band_7_1"/>
    <property type="match status" value="1"/>
</dbReference>